<protein>
    <recommendedName>
        <fullName evidence="2">Flagellar biosynthetic protein FlhB</fullName>
    </recommendedName>
</protein>
<organism evidence="5 6">
    <name type="scientific">Salinisphaera dokdonensis CL-ES53</name>
    <dbReference type="NCBI Taxonomy" id="1304272"/>
    <lineage>
        <taxon>Bacteria</taxon>
        <taxon>Pseudomonadati</taxon>
        <taxon>Pseudomonadota</taxon>
        <taxon>Gammaproteobacteria</taxon>
        <taxon>Salinisphaerales</taxon>
        <taxon>Salinisphaeraceae</taxon>
        <taxon>Salinisphaera</taxon>
    </lineage>
</organism>
<reference evidence="5 6" key="1">
    <citation type="submission" date="2013-03" db="EMBL/GenBank/DDBJ databases">
        <title>Salinisphaera dokdonensis CL-ES53 Genome Sequencing.</title>
        <authorList>
            <person name="Li C."/>
            <person name="Lai Q."/>
            <person name="Shao Z."/>
        </authorList>
    </citation>
    <scope>NUCLEOTIDE SEQUENCE [LARGE SCALE GENOMIC DNA]</scope>
    <source>
        <strain evidence="5 6">CL-ES53</strain>
    </source>
</reference>
<comment type="function">
    <text evidence="4">Required for formation of the rod structure in the basal body of the flagellar apparatus. Together with FliI and FliH, may constitute the export apparatus of flagellin.</text>
</comment>
<keyword evidence="3" id="KW-1006">Bacterial flagellum protein export</keyword>
<evidence type="ECO:0000313" key="6">
    <source>
        <dbReference type="Proteomes" id="UP001460888"/>
    </source>
</evidence>
<evidence type="ECO:0000256" key="1">
    <source>
        <dbReference type="ARBA" id="ARBA00010690"/>
    </source>
</evidence>
<evidence type="ECO:0000256" key="4">
    <source>
        <dbReference type="ARBA" id="ARBA00025078"/>
    </source>
</evidence>
<evidence type="ECO:0000256" key="2">
    <source>
        <dbReference type="ARBA" id="ARBA00021622"/>
    </source>
</evidence>
<keyword evidence="6" id="KW-1185">Reference proteome</keyword>
<comment type="similarity">
    <text evidence="1">Belongs to the type III secretion exporter family.</text>
</comment>
<evidence type="ECO:0000256" key="3">
    <source>
        <dbReference type="ARBA" id="ARBA00023225"/>
    </source>
</evidence>
<gene>
    <name evidence="5" type="ORF">SADO_05335</name>
</gene>
<dbReference type="EMBL" id="APND01000001">
    <property type="protein sequence ID" value="MES1928656.1"/>
    <property type="molecule type" value="Genomic_DNA"/>
</dbReference>
<comment type="caution">
    <text evidence="5">The sequence shown here is derived from an EMBL/GenBank/DDBJ whole genome shotgun (WGS) entry which is preliminary data.</text>
</comment>
<dbReference type="InterPro" id="IPR006135">
    <property type="entry name" value="T3SS_substrate_exporter"/>
</dbReference>
<name>A0ABV2AYD1_9GAMM</name>
<dbReference type="PANTHER" id="PTHR30531:SF12">
    <property type="entry name" value="FLAGELLAR BIOSYNTHETIC PROTEIN FLHB"/>
    <property type="match status" value="1"/>
</dbReference>
<dbReference type="InterPro" id="IPR029025">
    <property type="entry name" value="T3SS_substrate_exporter_C"/>
</dbReference>
<proteinExistence type="inferred from homology"/>
<dbReference type="SUPFAM" id="SSF160544">
    <property type="entry name" value="EscU C-terminal domain-like"/>
    <property type="match status" value="1"/>
</dbReference>
<dbReference type="PANTHER" id="PTHR30531">
    <property type="entry name" value="FLAGELLAR BIOSYNTHETIC PROTEIN FLHB"/>
    <property type="match status" value="1"/>
</dbReference>
<sequence>MSDTRMHADHEDDRAHAVALRYSETDDAPRVVAKGYGDIAQAIIDRADKHGLHVHRSPDLVRLLMRVDLDDRIPSELYLAVAELLAWVYQLEAEADGDTGPRTRD</sequence>
<dbReference type="Proteomes" id="UP001460888">
    <property type="component" value="Unassembled WGS sequence"/>
</dbReference>
<keyword evidence="3" id="KW-0653">Protein transport</keyword>
<dbReference type="Pfam" id="PF01312">
    <property type="entry name" value="Bac_export_2"/>
    <property type="match status" value="1"/>
</dbReference>
<keyword evidence="3" id="KW-0813">Transport</keyword>
<dbReference type="Gene3D" id="3.40.1690.10">
    <property type="entry name" value="secretion proteins EscU"/>
    <property type="match status" value="1"/>
</dbReference>
<accession>A0ABV2AYD1</accession>
<evidence type="ECO:0000313" key="5">
    <source>
        <dbReference type="EMBL" id="MES1928656.1"/>
    </source>
</evidence>